<dbReference type="Proteomes" id="UP000320333">
    <property type="component" value="Unassembled WGS sequence"/>
</dbReference>
<sequence>MSLTKESLGHSKYPQKPDNLHTAIHQMFHLNAAISCLFHITENGARAQPTEIGDFIDRAEYYVLTALDQYEKFTDMDTFFATLKEDQALEPDEIEAIRAIFLTQKIRFPQLMAVGDLVITDENLNQDGIKERGLRTAILSAIRSNFGLKFHPSDARKQ</sequence>
<reference evidence="1 2" key="1">
    <citation type="journal article" date="2019" name="Sci. Rep.">
        <title>Comparative genomics of chytrid fungi reveal insights into the obligate biotrophic and pathogenic lifestyle of Synchytrium endobioticum.</title>
        <authorList>
            <person name="van de Vossenberg B.T.L.H."/>
            <person name="Warris S."/>
            <person name="Nguyen H.D.T."/>
            <person name="van Gent-Pelzer M.P.E."/>
            <person name="Joly D.L."/>
            <person name="van de Geest H.C."/>
            <person name="Bonants P.J.M."/>
            <person name="Smith D.S."/>
            <person name="Levesque C.A."/>
            <person name="van der Lee T.A.J."/>
        </authorList>
    </citation>
    <scope>NUCLEOTIDE SEQUENCE [LARGE SCALE GENOMIC DNA]</scope>
    <source>
        <strain evidence="1 2">CBS 675.73</strain>
    </source>
</reference>
<comment type="caution">
    <text evidence="1">The sequence shown here is derived from an EMBL/GenBank/DDBJ whole genome shotgun (WGS) entry which is preliminary data.</text>
</comment>
<dbReference type="EMBL" id="QEAP01000394">
    <property type="protein sequence ID" value="TPX67473.1"/>
    <property type="molecule type" value="Genomic_DNA"/>
</dbReference>
<proteinExistence type="predicted"/>
<dbReference type="OrthoDB" id="2148835at2759"/>
<name>A0A507ETQ6_9FUNG</name>
<accession>A0A507ETQ6</accession>
<evidence type="ECO:0000313" key="1">
    <source>
        <dbReference type="EMBL" id="TPX67473.1"/>
    </source>
</evidence>
<protein>
    <submittedName>
        <fullName evidence="1">Uncharacterized protein</fullName>
    </submittedName>
</protein>
<gene>
    <name evidence="1" type="ORF">CcCBS67573_g07478</name>
</gene>
<organism evidence="1 2">
    <name type="scientific">Chytriomyces confervae</name>
    <dbReference type="NCBI Taxonomy" id="246404"/>
    <lineage>
        <taxon>Eukaryota</taxon>
        <taxon>Fungi</taxon>
        <taxon>Fungi incertae sedis</taxon>
        <taxon>Chytridiomycota</taxon>
        <taxon>Chytridiomycota incertae sedis</taxon>
        <taxon>Chytridiomycetes</taxon>
        <taxon>Chytridiales</taxon>
        <taxon>Chytriomycetaceae</taxon>
        <taxon>Chytriomyces</taxon>
    </lineage>
</organism>
<dbReference type="AlphaFoldDB" id="A0A507ETQ6"/>
<keyword evidence="2" id="KW-1185">Reference proteome</keyword>
<evidence type="ECO:0000313" key="2">
    <source>
        <dbReference type="Proteomes" id="UP000320333"/>
    </source>
</evidence>